<comment type="caution">
    <text evidence="5">The sequence shown here is derived from an EMBL/GenBank/DDBJ whole genome shotgun (WGS) entry which is preliminary data.</text>
</comment>
<dbReference type="PANTHER" id="PTHR10302">
    <property type="entry name" value="SINGLE-STRANDED DNA-BINDING PROTEIN"/>
    <property type="match status" value="1"/>
</dbReference>
<dbReference type="InterPro" id="IPR012340">
    <property type="entry name" value="NA-bd_OB-fold"/>
</dbReference>
<keyword evidence="6" id="KW-1185">Reference proteome</keyword>
<dbReference type="GO" id="GO:0006260">
    <property type="term" value="P:DNA replication"/>
    <property type="evidence" value="ECO:0007669"/>
    <property type="project" value="InterPro"/>
</dbReference>
<evidence type="ECO:0000256" key="4">
    <source>
        <dbReference type="SAM" id="MobiDB-lite"/>
    </source>
</evidence>
<dbReference type="GO" id="GO:0009295">
    <property type="term" value="C:nucleoid"/>
    <property type="evidence" value="ECO:0007669"/>
    <property type="project" value="TreeGrafter"/>
</dbReference>
<dbReference type="CDD" id="cd04496">
    <property type="entry name" value="SSB_OBF"/>
    <property type="match status" value="1"/>
</dbReference>
<keyword evidence="1 2" id="KW-0238">DNA-binding</keyword>
<dbReference type="InterPro" id="IPR011344">
    <property type="entry name" value="ssDNA-bd"/>
</dbReference>
<dbReference type="PANTHER" id="PTHR10302:SF27">
    <property type="entry name" value="SINGLE-STRANDED DNA-BINDING PROTEIN"/>
    <property type="match status" value="1"/>
</dbReference>
<protein>
    <recommendedName>
        <fullName evidence="2 3">Single-stranded DNA-binding protein</fullName>
        <shortName evidence="2">SSB</shortName>
    </recommendedName>
</protein>
<evidence type="ECO:0000313" key="6">
    <source>
        <dbReference type="Proteomes" id="UP000248706"/>
    </source>
</evidence>
<dbReference type="Pfam" id="PF00436">
    <property type="entry name" value="SSB"/>
    <property type="match status" value="1"/>
</dbReference>
<feature type="compositionally biased region" description="Acidic residues" evidence="4">
    <location>
        <begin position="113"/>
        <end position="135"/>
    </location>
</feature>
<name>A0A328VHB5_9CHLR</name>
<organism evidence="5 6">
    <name type="scientific">Thermogemmatispora tikiterensis</name>
    <dbReference type="NCBI Taxonomy" id="1825093"/>
    <lineage>
        <taxon>Bacteria</taxon>
        <taxon>Bacillati</taxon>
        <taxon>Chloroflexota</taxon>
        <taxon>Ktedonobacteria</taxon>
        <taxon>Thermogemmatisporales</taxon>
        <taxon>Thermogemmatisporaceae</taxon>
        <taxon>Thermogemmatispora</taxon>
    </lineage>
</organism>
<dbReference type="Gene3D" id="2.40.50.140">
    <property type="entry name" value="Nucleic acid-binding proteins"/>
    <property type="match status" value="1"/>
</dbReference>
<evidence type="ECO:0000256" key="3">
    <source>
        <dbReference type="PIRNR" id="PIRNR002070"/>
    </source>
</evidence>
<dbReference type="RefSeq" id="WP_223258383.1">
    <property type="nucleotide sequence ID" value="NZ_MCIF01000002.1"/>
</dbReference>
<proteinExistence type="inferred from homology"/>
<gene>
    <name evidence="5" type="ORF">A4R35_17445</name>
</gene>
<dbReference type="SUPFAM" id="SSF50249">
    <property type="entry name" value="Nucleic acid-binding proteins"/>
    <property type="match status" value="1"/>
</dbReference>
<evidence type="ECO:0000313" key="5">
    <source>
        <dbReference type="EMBL" id="RAQ97328.1"/>
    </source>
</evidence>
<dbReference type="EMBL" id="MCIF01000002">
    <property type="protein sequence ID" value="RAQ97328.1"/>
    <property type="molecule type" value="Genomic_DNA"/>
</dbReference>
<evidence type="ECO:0000256" key="2">
    <source>
        <dbReference type="HAMAP-Rule" id="MF_00984"/>
    </source>
</evidence>
<comment type="subunit">
    <text evidence="2">Homotetramer.</text>
</comment>
<dbReference type="AlphaFoldDB" id="A0A328VHB5"/>
<dbReference type="Proteomes" id="UP000248706">
    <property type="component" value="Unassembled WGS sequence"/>
</dbReference>
<dbReference type="HAMAP" id="MF_00984">
    <property type="entry name" value="SSB"/>
    <property type="match status" value="1"/>
</dbReference>
<dbReference type="PIRSF" id="PIRSF002070">
    <property type="entry name" value="SSB"/>
    <property type="match status" value="1"/>
</dbReference>
<dbReference type="GO" id="GO:0003697">
    <property type="term" value="F:single-stranded DNA binding"/>
    <property type="evidence" value="ECO:0007669"/>
    <property type="project" value="UniProtKB-UniRule"/>
</dbReference>
<comment type="caution">
    <text evidence="2">Lacks conserved residue(s) required for the propagation of feature annotation.</text>
</comment>
<evidence type="ECO:0000256" key="1">
    <source>
        <dbReference type="ARBA" id="ARBA00023125"/>
    </source>
</evidence>
<accession>A0A328VHB5</accession>
<dbReference type="InterPro" id="IPR000424">
    <property type="entry name" value="Primosome_PriB/ssb"/>
</dbReference>
<dbReference type="NCBIfam" id="TIGR00621">
    <property type="entry name" value="ssb"/>
    <property type="match status" value="1"/>
</dbReference>
<dbReference type="PROSITE" id="PS50935">
    <property type="entry name" value="SSB"/>
    <property type="match status" value="1"/>
</dbReference>
<sequence length="135" mass="15475">MLNKIMLIGNLGRNPEMSYTDNGTAVTRFSLAVSRTYKTPSGEKREETEWFNVVAWRSLAERCYQYLRKGSKVYVEGRVAQRKYTDKNGVERTAFDVIATDLRFLSPKPQEADVSDEFPTDSGDFLEDLDDSQPF</sequence>
<reference evidence="5 6" key="1">
    <citation type="submission" date="2016-08" db="EMBL/GenBank/DDBJ databases">
        <title>Analysis of Carbohydrate Active Enzymes in Thermogemmatispora T81 Reveals Carbohydrate Degradation Ability.</title>
        <authorList>
            <person name="Tomazini A."/>
            <person name="Lal S."/>
            <person name="Stott M."/>
            <person name="Henrissat B."/>
            <person name="Polikarpov I."/>
            <person name="Sparling R."/>
            <person name="Levin D.B."/>
        </authorList>
    </citation>
    <scope>NUCLEOTIDE SEQUENCE [LARGE SCALE GENOMIC DNA]</scope>
    <source>
        <strain evidence="5 6">T81</strain>
    </source>
</reference>
<feature type="region of interest" description="Disordered" evidence="4">
    <location>
        <begin position="108"/>
        <end position="135"/>
    </location>
</feature>